<dbReference type="Gene3D" id="1.20.1250.20">
    <property type="entry name" value="MFS general substrate transporter like domains"/>
    <property type="match status" value="1"/>
</dbReference>
<dbReference type="InterPro" id="IPR003663">
    <property type="entry name" value="Sugar/inositol_transpt"/>
</dbReference>
<name>A0ABR3ENP8_9AGAR</name>
<evidence type="ECO:0000256" key="2">
    <source>
        <dbReference type="ARBA" id="ARBA00010992"/>
    </source>
</evidence>
<organism evidence="12 13">
    <name type="scientific">Marasmius crinis-equi</name>
    <dbReference type="NCBI Taxonomy" id="585013"/>
    <lineage>
        <taxon>Eukaryota</taxon>
        <taxon>Fungi</taxon>
        <taxon>Dikarya</taxon>
        <taxon>Basidiomycota</taxon>
        <taxon>Agaricomycotina</taxon>
        <taxon>Agaricomycetes</taxon>
        <taxon>Agaricomycetidae</taxon>
        <taxon>Agaricales</taxon>
        <taxon>Marasmiineae</taxon>
        <taxon>Marasmiaceae</taxon>
        <taxon>Marasmius</taxon>
    </lineage>
</organism>
<feature type="transmembrane region" description="Helical" evidence="10">
    <location>
        <begin position="57"/>
        <end position="75"/>
    </location>
</feature>
<protein>
    <recommendedName>
        <fullName evidence="11">Major facilitator superfamily (MFS) profile domain-containing protein</fullName>
    </recommendedName>
</protein>
<evidence type="ECO:0000259" key="11">
    <source>
        <dbReference type="PROSITE" id="PS50850"/>
    </source>
</evidence>
<proteinExistence type="inferred from homology"/>
<feature type="region of interest" description="Disordered" evidence="9">
    <location>
        <begin position="1"/>
        <end position="22"/>
    </location>
</feature>
<evidence type="ECO:0000256" key="3">
    <source>
        <dbReference type="ARBA" id="ARBA00022448"/>
    </source>
</evidence>
<keyword evidence="3 8" id="KW-0813">Transport</keyword>
<feature type="transmembrane region" description="Helical" evidence="10">
    <location>
        <begin position="108"/>
        <end position="129"/>
    </location>
</feature>
<gene>
    <name evidence="12" type="ORF">V5O48_017530</name>
</gene>
<keyword evidence="5 10" id="KW-1133">Transmembrane helix</keyword>
<dbReference type="PANTHER" id="PTHR48022:SF79">
    <property type="entry name" value="LACTOSE PERMEASE, PUTATIVE (AFU_ORTHOLOGUE AFUA_6G01860)-RELATED"/>
    <property type="match status" value="1"/>
</dbReference>
<feature type="transmembrane region" description="Helical" evidence="10">
    <location>
        <begin position="481"/>
        <end position="499"/>
    </location>
</feature>
<comment type="similarity">
    <text evidence="2 8">Belongs to the major facilitator superfamily. Sugar transporter (TC 2.A.1.1) family.</text>
</comment>
<evidence type="ECO:0000256" key="5">
    <source>
        <dbReference type="ARBA" id="ARBA00022989"/>
    </source>
</evidence>
<feature type="transmembrane region" description="Helical" evidence="10">
    <location>
        <begin position="224"/>
        <end position="243"/>
    </location>
</feature>
<keyword evidence="6 10" id="KW-0472">Membrane</keyword>
<dbReference type="EMBL" id="JBAHYK010002732">
    <property type="protein sequence ID" value="KAL0564513.1"/>
    <property type="molecule type" value="Genomic_DNA"/>
</dbReference>
<feature type="transmembrane region" description="Helical" evidence="10">
    <location>
        <begin position="411"/>
        <end position="431"/>
    </location>
</feature>
<dbReference type="InterPro" id="IPR036259">
    <property type="entry name" value="MFS_trans_sf"/>
</dbReference>
<dbReference type="SUPFAM" id="SSF103473">
    <property type="entry name" value="MFS general substrate transporter"/>
    <property type="match status" value="1"/>
</dbReference>
<keyword evidence="4 10" id="KW-0812">Transmembrane</keyword>
<dbReference type="PANTHER" id="PTHR48022">
    <property type="entry name" value="PLASTIDIC GLUCOSE TRANSPORTER 4"/>
    <property type="match status" value="1"/>
</dbReference>
<dbReference type="Pfam" id="PF00083">
    <property type="entry name" value="Sugar_tr"/>
    <property type="match status" value="1"/>
</dbReference>
<evidence type="ECO:0000256" key="10">
    <source>
        <dbReference type="SAM" id="Phobius"/>
    </source>
</evidence>
<evidence type="ECO:0000256" key="9">
    <source>
        <dbReference type="SAM" id="MobiDB-lite"/>
    </source>
</evidence>
<accession>A0ABR3ENP8</accession>
<comment type="caution">
    <text evidence="12">The sequence shown here is derived from an EMBL/GenBank/DDBJ whole genome shotgun (WGS) entry which is preliminary data.</text>
</comment>
<comment type="catalytic activity">
    <reaction evidence="7">
        <text>myo-inositol(out) + H(+)(out) = myo-inositol(in) + H(+)(in)</text>
        <dbReference type="Rhea" id="RHEA:60364"/>
        <dbReference type="ChEBI" id="CHEBI:15378"/>
        <dbReference type="ChEBI" id="CHEBI:17268"/>
    </reaction>
</comment>
<evidence type="ECO:0000256" key="6">
    <source>
        <dbReference type="ARBA" id="ARBA00023136"/>
    </source>
</evidence>
<dbReference type="NCBIfam" id="TIGR00879">
    <property type="entry name" value="SP"/>
    <property type="match status" value="1"/>
</dbReference>
<dbReference type="Proteomes" id="UP001465976">
    <property type="component" value="Unassembled WGS sequence"/>
</dbReference>
<dbReference type="InterPro" id="IPR020846">
    <property type="entry name" value="MFS_dom"/>
</dbReference>
<evidence type="ECO:0000313" key="12">
    <source>
        <dbReference type="EMBL" id="KAL0564513.1"/>
    </source>
</evidence>
<feature type="transmembrane region" description="Helical" evidence="10">
    <location>
        <begin position="314"/>
        <end position="338"/>
    </location>
</feature>
<feature type="domain" description="Major facilitator superfamily (MFS) profile" evidence="11">
    <location>
        <begin position="62"/>
        <end position="503"/>
    </location>
</feature>
<evidence type="ECO:0000256" key="1">
    <source>
        <dbReference type="ARBA" id="ARBA00004141"/>
    </source>
</evidence>
<feature type="transmembrane region" description="Helical" evidence="10">
    <location>
        <begin position="192"/>
        <end position="212"/>
    </location>
</feature>
<feature type="transmembrane region" description="Helical" evidence="10">
    <location>
        <begin position="162"/>
        <end position="180"/>
    </location>
</feature>
<sequence>MAPQEPSASDDNSVEKHSDVQASKQLENAEVVEVTNADYALALASGPKLSATSSSSIQLFLILLVAFMGSMSNGFDGQVMGAVNGMHQYLEYFGIPADEGGGVGTPTALIFGIYNVGSIVGVIVAGPLTDGRFGRRGGMLGNAGAIVITLAKTRSYLLGGRFVLGFGVSIAATACPSYVVEMSPPQWRGRLTGLYNTFYYAGSILCTGIAIGTGKLSSTTSWRAPLAIQLVPAGILILFVWFLPESPRWLMSVNRKEEARKVLAKYHGNGDANAPLVQLQWREFEESIRVDASDKRWLDYSELFNNRNARYRTYMMLMMGFFGQWSGNGLGYFLTVLFGNAGVRSQDRRLVLNFVNTIISATGAGIGTALSDTVGRRKMWFWGTLASACTLVIVTGCTAKFGLAGSNNPAGANAAIGFIFVFGFVFSLAYTPLQALYPTECLAYNTRAKGMALYSLAVSCAGLVGQYAGPIALQNISWKYYIVYICWDLFECVMIWFFAVETKGRTLEELDEIFESPNPVKESLSKHKVAIVKESDHVEMVQVDETA</sequence>
<evidence type="ECO:0000256" key="7">
    <source>
        <dbReference type="ARBA" id="ARBA00049119"/>
    </source>
</evidence>
<feature type="transmembrane region" description="Helical" evidence="10">
    <location>
        <begin position="379"/>
        <end position="399"/>
    </location>
</feature>
<feature type="transmembrane region" description="Helical" evidence="10">
    <location>
        <begin position="451"/>
        <end position="469"/>
    </location>
</feature>
<dbReference type="InterPro" id="IPR050360">
    <property type="entry name" value="MFS_Sugar_Transporters"/>
</dbReference>
<evidence type="ECO:0000256" key="8">
    <source>
        <dbReference type="RuleBase" id="RU003346"/>
    </source>
</evidence>
<feature type="transmembrane region" description="Helical" evidence="10">
    <location>
        <begin position="350"/>
        <end position="367"/>
    </location>
</feature>
<evidence type="ECO:0000256" key="4">
    <source>
        <dbReference type="ARBA" id="ARBA00022692"/>
    </source>
</evidence>
<reference evidence="12 13" key="1">
    <citation type="submission" date="2024-02" db="EMBL/GenBank/DDBJ databases">
        <title>A draft genome for the cacao thread blight pathogen Marasmius crinis-equi.</title>
        <authorList>
            <person name="Cohen S.P."/>
            <person name="Baruah I.K."/>
            <person name="Amoako-Attah I."/>
            <person name="Bukari Y."/>
            <person name="Meinhardt L.W."/>
            <person name="Bailey B.A."/>
        </authorList>
    </citation>
    <scope>NUCLEOTIDE SEQUENCE [LARGE SCALE GENOMIC DNA]</scope>
    <source>
        <strain evidence="12 13">GH-76</strain>
    </source>
</reference>
<feature type="compositionally biased region" description="Polar residues" evidence="9">
    <location>
        <begin position="1"/>
        <end position="11"/>
    </location>
</feature>
<comment type="subcellular location">
    <subcellularLocation>
        <location evidence="1">Membrane</location>
        <topology evidence="1">Multi-pass membrane protein</topology>
    </subcellularLocation>
</comment>
<evidence type="ECO:0000313" key="13">
    <source>
        <dbReference type="Proteomes" id="UP001465976"/>
    </source>
</evidence>
<dbReference type="PROSITE" id="PS50850">
    <property type="entry name" value="MFS"/>
    <property type="match status" value="1"/>
</dbReference>
<dbReference type="InterPro" id="IPR005828">
    <property type="entry name" value="MFS_sugar_transport-like"/>
</dbReference>
<keyword evidence="13" id="KW-1185">Reference proteome</keyword>